<comment type="subcellular location">
    <subcellularLocation>
        <location evidence="1">Membrane</location>
    </subcellularLocation>
</comment>
<dbReference type="PANTHER" id="PTHR34836:SF1">
    <property type="entry name" value="OS09G0428600 PROTEIN"/>
    <property type="match status" value="1"/>
</dbReference>
<dbReference type="PANTHER" id="PTHR34836">
    <property type="entry name" value="OS06G0188250 PROTEIN"/>
    <property type="match status" value="1"/>
</dbReference>
<feature type="transmembrane region" description="Helical" evidence="6">
    <location>
        <begin position="407"/>
        <end position="429"/>
    </location>
</feature>
<feature type="region of interest" description="Disordered" evidence="5">
    <location>
        <begin position="469"/>
        <end position="488"/>
    </location>
</feature>
<evidence type="ECO:0000313" key="8">
    <source>
        <dbReference type="EMBL" id="KAK2970544.1"/>
    </source>
</evidence>
<sequence length="488" mass="55282">MNKITVSNSKVDANLHSSTTSGGQQDIVGSTLPVSPYFIQMASDDSSRVQVMIKIIQGFGWHEVVVLRQDTVYHERFALSLQDAFLGAKIKIISTVSLSGSAKDLEIAEELDKLKAMQTRVFLVYMVPSLRSRLFLLAKIAGIMNKGDMWLIMDSLSDTFKSVQHNNLDSAEVALPPRRDSVPRLKGQRHFKTECEKLFSLIQWEKDNDGVIPKKWNVCAPKKDGFNEFVRVNKKTCKLIDGFSIEVFCASLLIFPYKVQPIFVPFANKNCEASQNYSEILEEVRQASTANLSSIFTIDQSQPEPKVIRSIGYQEGSFVHELLAKEYETHNVSLKSYTTIHQYHEALMSKSVDVIFDELPYINLFLYKHRSSYMKVGPKYERTGFGFGSCKSSPVPQRTPHLRAHTFIGLFILAGIGTIGVVLASEYALWQRGRAKVERTNVREDFPYVDNQEHPQPVFIPSDVEIPTKESDEVEENAEVFHSQEVQH</sequence>
<dbReference type="SUPFAM" id="SSF53850">
    <property type="entry name" value="Periplasmic binding protein-like II"/>
    <property type="match status" value="1"/>
</dbReference>
<accession>A0AA88U471</accession>
<name>A0AA88U471_9ASTE</name>
<keyword evidence="2 6" id="KW-0812">Transmembrane</keyword>
<evidence type="ECO:0000256" key="3">
    <source>
        <dbReference type="ARBA" id="ARBA00022989"/>
    </source>
</evidence>
<protein>
    <recommendedName>
        <fullName evidence="7">Receptor ligand binding region domain-containing protein</fullName>
    </recommendedName>
</protein>
<evidence type="ECO:0000256" key="5">
    <source>
        <dbReference type="SAM" id="MobiDB-lite"/>
    </source>
</evidence>
<evidence type="ECO:0000313" key="9">
    <source>
        <dbReference type="Proteomes" id="UP001187471"/>
    </source>
</evidence>
<organism evidence="8 9">
    <name type="scientific">Escallonia rubra</name>
    <dbReference type="NCBI Taxonomy" id="112253"/>
    <lineage>
        <taxon>Eukaryota</taxon>
        <taxon>Viridiplantae</taxon>
        <taxon>Streptophyta</taxon>
        <taxon>Embryophyta</taxon>
        <taxon>Tracheophyta</taxon>
        <taxon>Spermatophyta</taxon>
        <taxon>Magnoliopsida</taxon>
        <taxon>eudicotyledons</taxon>
        <taxon>Gunneridae</taxon>
        <taxon>Pentapetalae</taxon>
        <taxon>asterids</taxon>
        <taxon>campanulids</taxon>
        <taxon>Escalloniales</taxon>
        <taxon>Escalloniaceae</taxon>
        <taxon>Escallonia</taxon>
    </lineage>
</organism>
<dbReference type="Proteomes" id="UP001187471">
    <property type="component" value="Unassembled WGS sequence"/>
</dbReference>
<evidence type="ECO:0000256" key="1">
    <source>
        <dbReference type="ARBA" id="ARBA00004370"/>
    </source>
</evidence>
<dbReference type="GO" id="GO:0016020">
    <property type="term" value="C:membrane"/>
    <property type="evidence" value="ECO:0007669"/>
    <property type="project" value="UniProtKB-SubCell"/>
</dbReference>
<proteinExistence type="predicted"/>
<dbReference type="Gene3D" id="3.40.190.10">
    <property type="entry name" value="Periplasmic binding protein-like II"/>
    <property type="match status" value="1"/>
</dbReference>
<reference evidence="8" key="1">
    <citation type="submission" date="2022-12" db="EMBL/GenBank/DDBJ databases">
        <title>Draft genome assemblies for two species of Escallonia (Escalloniales).</title>
        <authorList>
            <person name="Chanderbali A."/>
            <person name="Dervinis C."/>
            <person name="Anghel I."/>
            <person name="Soltis D."/>
            <person name="Soltis P."/>
            <person name="Zapata F."/>
        </authorList>
    </citation>
    <scope>NUCLEOTIDE SEQUENCE</scope>
    <source>
        <strain evidence="8">UCBG92.1500</strain>
        <tissue evidence="8">Leaf</tissue>
    </source>
</reference>
<dbReference type="EMBL" id="JAVXUO010002699">
    <property type="protein sequence ID" value="KAK2970544.1"/>
    <property type="molecule type" value="Genomic_DNA"/>
</dbReference>
<dbReference type="SUPFAM" id="SSF53822">
    <property type="entry name" value="Periplasmic binding protein-like I"/>
    <property type="match status" value="1"/>
</dbReference>
<keyword evidence="9" id="KW-1185">Reference proteome</keyword>
<feature type="domain" description="Receptor ligand binding region" evidence="7">
    <location>
        <begin position="35"/>
        <end position="170"/>
    </location>
</feature>
<comment type="caution">
    <text evidence="8">The sequence shown here is derived from an EMBL/GenBank/DDBJ whole genome shotgun (WGS) entry which is preliminary data.</text>
</comment>
<dbReference type="AlphaFoldDB" id="A0AA88U471"/>
<dbReference type="InterPro" id="IPR028082">
    <property type="entry name" value="Peripla_BP_I"/>
</dbReference>
<dbReference type="Pfam" id="PF01094">
    <property type="entry name" value="ANF_receptor"/>
    <property type="match status" value="1"/>
</dbReference>
<dbReference type="InterPro" id="IPR015683">
    <property type="entry name" value="Ionotropic_Glu_rcpt"/>
</dbReference>
<evidence type="ECO:0000259" key="7">
    <source>
        <dbReference type="Pfam" id="PF01094"/>
    </source>
</evidence>
<gene>
    <name evidence="8" type="ORF">RJ640_010063</name>
</gene>
<evidence type="ECO:0000256" key="6">
    <source>
        <dbReference type="SAM" id="Phobius"/>
    </source>
</evidence>
<dbReference type="InterPro" id="IPR001828">
    <property type="entry name" value="ANF_lig-bd_rcpt"/>
</dbReference>
<evidence type="ECO:0000256" key="4">
    <source>
        <dbReference type="ARBA" id="ARBA00023136"/>
    </source>
</evidence>
<dbReference type="Gene3D" id="3.40.50.2300">
    <property type="match status" value="1"/>
</dbReference>
<evidence type="ECO:0000256" key="2">
    <source>
        <dbReference type="ARBA" id="ARBA00022692"/>
    </source>
</evidence>
<keyword evidence="4 6" id="KW-0472">Membrane</keyword>
<keyword evidence="3 6" id="KW-1133">Transmembrane helix</keyword>